<feature type="transmembrane region" description="Helical" evidence="2">
    <location>
        <begin position="103"/>
        <end position="122"/>
    </location>
</feature>
<dbReference type="GO" id="GO:0000271">
    <property type="term" value="P:polysaccharide biosynthetic process"/>
    <property type="evidence" value="ECO:0007669"/>
    <property type="project" value="TreeGrafter"/>
</dbReference>
<feature type="transmembrane region" description="Helical" evidence="2">
    <location>
        <begin position="260"/>
        <end position="277"/>
    </location>
</feature>
<name>A0A0P1EWF5_9RHOB</name>
<accession>A0A0P1EWF5</accession>
<feature type="domain" description="Acyltransferase 3" evidence="3">
    <location>
        <begin position="32"/>
        <end position="359"/>
    </location>
</feature>
<dbReference type="Proteomes" id="UP000051298">
    <property type="component" value="Unassembled WGS sequence"/>
</dbReference>
<feature type="transmembrane region" description="Helical" evidence="2">
    <location>
        <begin position="165"/>
        <end position="183"/>
    </location>
</feature>
<feature type="transmembrane region" description="Helical" evidence="2">
    <location>
        <begin position="134"/>
        <end position="153"/>
    </location>
</feature>
<dbReference type="EMBL" id="CYRX01000009">
    <property type="protein sequence ID" value="CUH59310.1"/>
    <property type="molecule type" value="Genomic_DNA"/>
</dbReference>
<dbReference type="AlphaFoldDB" id="A0A0P1EWF5"/>
<dbReference type="InterPro" id="IPR002656">
    <property type="entry name" value="Acyl_transf_3_dom"/>
</dbReference>
<keyword evidence="2" id="KW-0472">Membrane</keyword>
<proteinExistence type="predicted"/>
<feature type="transmembrane region" description="Helical" evidence="2">
    <location>
        <begin position="342"/>
        <end position="360"/>
    </location>
</feature>
<evidence type="ECO:0000259" key="3">
    <source>
        <dbReference type="Pfam" id="PF01757"/>
    </source>
</evidence>
<reference evidence="4 5" key="1">
    <citation type="submission" date="2015-09" db="EMBL/GenBank/DDBJ databases">
        <authorList>
            <consortium name="Swine Surveillance"/>
        </authorList>
    </citation>
    <scope>NUCLEOTIDE SEQUENCE [LARGE SCALE GENOMIC DNA]</scope>
    <source>
        <strain evidence="4 5">CECT 5294</strain>
    </source>
</reference>
<feature type="transmembrane region" description="Helical" evidence="2">
    <location>
        <begin position="229"/>
        <end position="248"/>
    </location>
</feature>
<evidence type="ECO:0000256" key="2">
    <source>
        <dbReference type="SAM" id="Phobius"/>
    </source>
</evidence>
<dbReference type="PANTHER" id="PTHR23028">
    <property type="entry name" value="ACETYLTRANSFERASE"/>
    <property type="match status" value="1"/>
</dbReference>
<dbReference type="RefSeq" id="WP_058122559.1">
    <property type="nucleotide sequence ID" value="NZ_CYRX01000009.1"/>
</dbReference>
<feature type="transmembrane region" description="Helical" evidence="2">
    <location>
        <begin position="60"/>
        <end position="83"/>
    </location>
</feature>
<dbReference type="PANTHER" id="PTHR23028:SF131">
    <property type="entry name" value="BLR2367 PROTEIN"/>
    <property type="match status" value="1"/>
</dbReference>
<feature type="transmembrane region" description="Helical" evidence="2">
    <location>
        <begin position="283"/>
        <end position="298"/>
    </location>
</feature>
<feature type="transmembrane region" description="Helical" evidence="2">
    <location>
        <begin position="29"/>
        <end position="48"/>
    </location>
</feature>
<keyword evidence="2" id="KW-1133">Transmembrane helix</keyword>
<dbReference type="Pfam" id="PF01757">
    <property type="entry name" value="Acyl_transf_3"/>
    <property type="match status" value="1"/>
</dbReference>
<organism evidence="4 5">
    <name type="scientific">Thalassobacter stenotrophicus</name>
    <dbReference type="NCBI Taxonomy" id="266809"/>
    <lineage>
        <taxon>Bacteria</taxon>
        <taxon>Pseudomonadati</taxon>
        <taxon>Pseudomonadota</taxon>
        <taxon>Alphaproteobacteria</taxon>
        <taxon>Rhodobacterales</taxon>
        <taxon>Roseobacteraceae</taxon>
        <taxon>Thalassobacter</taxon>
    </lineage>
</organism>
<feature type="transmembrane region" description="Helical" evidence="2">
    <location>
        <begin position="190"/>
        <end position="209"/>
    </location>
</feature>
<protein>
    <submittedName>
        <fullName evidence="4">Acyltransferase family protein</fullName>
    </submittedName>
</protein>
<feature type="region of interest" description="Disordered" evidence="1">
    <location>
        <begin position="374"/>
        <end position="399"/>
    </location>
</feature>
<evidence type="ECO:0000313" key="5">
    <source>
        <dbReference type="Proteomes" id="UP000051298"/>
    </source>
</evidence>
<sequence length="399" mass="43783">MTISPASEFSNSSQGAGPLRSTGHLHQDISAWTALRAFACVWVVLFHFDQRFETSLGGAFVANGYLAVDLFFVLSGAVIFHVYGAALADKRFSWRLFLWKRFARLYPVHFVTLIAAVAILYGGAAAGLGQAPEYYLGTVLVANLFALHGFGVLEELTLNYPSWSISAEIAAYALFPVLAYPCLVWPRKVLVRAGVAVFLAIIIAVELAPEHIFPSNPRGQKLTSLTYNFSFLRVLPEFLLGLIVCRCLSGVGRLSSRTSMLALGVIIGGMMLCLLTGQDWAFVLAGAALVGLLFIGQFQPPSWMIFLGTISYSVYMVHALVAITLFKGIERVGGYPDNAVPLFWWPLTIAITLGAGYLMWRFVEEPMRQYLTTPRRTTASKHGRGGPAPEYPRADAFPR</sequence>
<keyword evidence="4" id="KW-0808">Transferase</keyword>
<feature type="transmembrane region" description="Helical" evidence="2">
    <location>
        <begin position="305"/>
        <end position="326"/>
    </location>
</feature>
<evidence type="ECO:0000256" key="1">
    <source>
        <dbReference type="SAM" id="MobiDB-lite"/>
    </source>
</evidence>
<gene>
    <name evidence="4" type="ORF">THS5294_00594</name>
</gene>
<dbReference type="InterPro" id="IPR050879">
    <property type="entry name" value="Acyltransferase_3"/>
</dbReference>
<evidence type="ECO:0000313" key="4">
    <source>
        <dbReference type="EMBL" id="CUH59310.1"/>
    </source>
</evidence>
<dbReference type="GO" id="GO:0016747">
    <property type="term" value="F:acyltransferase activity, transferring groups other than amino-acyl groups"/>
    <property type="evidence" value="ECO:0007669"/>
    <property type="project" value="InterPro"/>
</dbReference>
<keyword evidence="4" id="KW-0012">Acyltransferase</keyword>
<dbReference type="GO" id="GO:0016020">
    <property type="term" value="C:membrane"/>
    <property type="evidence" value="ECO:0007669"/>
    <property type="project" value="TreeGrafter"/>
</dbReference>
<keyword evidence="2" id="KW-0812">Transmembrane</keyword>